<evidence type="ECO:0000256" key="6">
    <source>
        <dbReference type="ARBA" id="ARBA00022989"/>
    </source>
</evidence>
<proteinExistence type="inferred from homology"/>
<organism evidence="14 15">
    <name type="scientific">Lutzomyia longipalpis</name>
    <name type="common">Sand fly</name>
    <dbReference type="NCBI Taxonomy" id="7200"/>
    <lineage>
        <taxon>Eukaryota</taxon>
        <taxon>Metazoa</taxon>
        <taxon>Ecdysozoa</taxon>
        <taxon>Arthropoda</taxon>
        <taxon>Hexapoda</taxon>
        <taxon>Insecta</taxon>
        <taxon>Pterygota</taxon>
        <taxon>Neoptera</taxon>
        <taxon>Endopterygota</taxon>
        <taxon>Diptera</taxon>
        <taxon>Nematocera</taxon>
        <taxon>Psychodoidea</taxon>
        <taxon>Psychodidae</taxon>
        <taxon>Lutzomyia</taxon>
        <taxon>Lutzomyia</taxon>
    </lineage>
</organism>
<dbReference type="InterPro" id="IPR051163">
    <property type="entry name" value="Sodium:Solute_Symporter_SSF"/>
</dbReference>
<keyword evidence="6 13" id="KW-1133">Transmembrane helix</keyword>
<comment type="similarity">
    <text evidence="2 11">Belongs to the sodium:solute symporter (SSF) (TC 2.A.21) family.</text>
</comment>
<dbReference type="AlphaFoldDB" id="A0A1B0CSQ5"/>
<feature type="transmembrane region" description="Helical" evidence="13">
    <location>
        <begin position="103"/>
        <end position="120"/>
    </location>
</feature>
<evidence type="ECO:0000256" key="10">
    <source>
        <dbReference type="ARBA" id="ARBA00023201"/>
    </source>
</evidence>
<evidence type="ECO:0000313" key="14">
    <source>
        <dbReference type="EnsemblMetazoa" id="LLOJ007904-PA"/>
    </source>
</evidence>
<evidence type="ECO:0000256" key="3">
    <source>
        <dbReference type="ARBA" id="ARBA00022448"/>
    </source>
</evidence>
<keyword evidence="3" id="KW-0813">Transport</keyword>
<evidence type="ECO:0000256" key="7">
    <source>
        <dbReference type="ARBA" id="ARBA00023053"/>
    </source>
</evidence>
<evidence type="ECO:0000256" key="8">
    <source>
        <dbReference type="ARBA" id="ARBA00023065"/>
    </source>
</evidence>
<evidence type="ECO:0000256" key="13">
    <source>
        <dbReference type="SAM" id="Phobius"/>
    </source>
</evidence>
<feature type="transmembrane region" description="Helical" evidence="13">
    <location>
        <begin position="152"/>
        <end position="172"/>
    </location>
</feature>
<feature type="transmembrane region" description="Helical" evidence="13">
    <location>
        <begin position="178"/>
        <end position="204"/>
    </location>
</feature>
<dbReference type="Pfam" id="PF00474">
    <property type="entry name" value="SSF"/>
    <property type="match status" value="1"/>
</dbReference>
<keyword evidence="9 13" id="KW-0472">Membrane</keyword>
<evidence type="ECO:0000256" key="5">
    <source>
        <dbReference type="ARBA" id="ARBA00022692"/>
    </source>
</evidence>
<feature type="transmembrane region" description="Helical" evidence="13">
    <location>
        <begin position="47"/>
        <end position="72"/>
    </location>
</feature>
<dbReference type="EMBL" id="AJWK01026383">
    <property type="status" value="NOT_ANNOTATED_CDS"/>
    <property type="molecule type" value="Genomic_DNA"/>
</dbReference>
<evidence type="ECO:0008006" key="16">
    <source>
        <dbReference type="Google" id="ProtNLM"/>
    </source>
</evidence>
<evidence type="ECO:0000256" key="12">
    <source>
        <dbReference type="SAM" id="MobiDB-lite"/>
    </source>
</evidence>
<evidence type="ECO:0000256" key="9">
    <source>
        <dbReference type="ARBA" id="ARBA00023136"/>
    </source>
</evidence>
<feature type="region of interest" description="Disordered" evidence="12">
    <location>
        <begin position="357"/>
        <end position="386"/>
    </location>
</feature>
<dbReference type="InterPro" id="IPR001734">
    <property type="entry name" value="Na/solute_symporter"/>
</dbReference>
<dbReference type="GO" id="GO:0015293">
    <property type="term" value="F:symporter activity"/>
    <property type="evidence" value="ECO:0007669"/>
    <property type="project" value="TreeGrafter"/>
</dbReference>
<reference evidence="14" key="1">
    <citation type="submission" date="2020-05" db="UniProtKB">
        <authorList>
            <consortium name="EnsemblMetazoa"/>
        </authorList>
    </citation>
    <scope>IDENTIFICATION</scope>
    <source>
        <strain evidence="14">Jacobina</strain>
    </source>
</reference>
<evidence type="ECO:0000256" key="11">
    <source>
        <dbReference type="RuleBase" id="RU362091"/>
    </source>
</evidence>
<dbReference type="Proteomes" id="UP000092461">
    <property type="component" value="Unassembled WGS sequence"/>
</dbReference>
<keyword evidence="10" id="KW-0739">Sodium transport</keyword>
<dbReference type="VEuPathDB" id="VectorBase:LLOJ007904"/>
<keyword evidence="5 13" id="KW-0812">Transmembrane</keyword>
<dbReference type="Gene3D" id="1.20.1730.10">
    <property type="entry name" value="Sodium/glucose cotransporter"/>
    <property type="match status" value="1"/>
</dbReference>
<feature type="transmembrane region" description="Helical" evidence="13">
    <location>
        <begin position="211"/>
        <end position="232"/>
    </location>
</feature>
<name>A0A1B0CSQ5_LUTLO</name>
<evidence type="ECO:0000256" key="1">
    <source>
        <dbReference type="ARBA" id="ARBA00004651"/>
    </source>
</evidence>
<keyword evidence="4" id="KW-1003">Cell membrane</keyword>
<dbReference type="InterPro" id="IPR038377">
    <property type="entry name" value="Na/Glc_symporter_sf"/>
</dbReference>
<keyword evidence="8" id="KW-0406">Ion transport</keyword>
<feature type="transmembrane region" description="Helical" evidence="13">
    <location>
        <begin position="6"/>
        <end position="26"/>
    </location>
</feature>
<dbReference type="GO" id="GO:0006814">
    <property type="term" value="P:sodium ion transport"/>
    <property type="evidence" value="ECO:0007669"/>
    <property type="project" value="UniProtKB-KW"/>
</dbReference>
<keyword evidence="15" id="KW-1185">Reference proteome</keyword>
<dbReference type="PANTHER" id="PTHR42985:SF21">
    <property type="entry name" value="SODIUM-DEPENDENT MULTIVITAMIN TRANSPORTER-LIKE PROTEIN"/>
    <property type="match status" value="1"/>
</dbReference>
<evidence type="ECO:0000256" key="4">
    <source>
        <dbReference type="ARBA" id="ARBA00022475"/>
    </source>
</evidence>
<protein>
    <recommendedName>
        <fullName evidence="16">Sodium/solute symporter</fullName>
    </recommendedName>
</protein>
<feature type="compositionally biased region" description="Basic and acidic residues" evidence="12">
    <location>
        <begin position="360"/>
        <end position="386"/>
    </location>
</feature>
<keyword evidence="7" id="KW-0915">Sodium</keyword>
<dbReference type="VEuPathDB" id="VectorBase:LLONM1_002105"/>
<dbReference type="GO" id="GO:0005886">
    <property type="term" value="C:plasma membrane"/>
    <property type="evidence" value="ECO:0007669"/>
    <property type="project" value="UniProtKB-SubCell"/>
</dbReference>
<dbReference type="PANTHER" id="PTHR42985">
    <property type="entry name" value="SODIUM-COUPLED MONOCARBOXYLATE TRANSPORTER"/>
    <property type="match status" value="1"/>
</dbReference>
<dbReference type="PROSITE" id="PS50283">
    <property type="entry name" value="NA_SOLUT_SYMP_3"/>
    <property type="match status" value="1"/>
</dbReference>
<evidence type="ECO:0000256" key="2">
    <source>
        <dbReference type="ARBA" id="ARBA00006434"/>
    </source>
</evidence>
<sequence length="386" mass="42229">MDPSPVVRVSFWTIAVGNPFVLLFHLGLNPTSIQRYISLPKIEDAKICLITMSVGYVPFNVLFLITGLALYASYEMCDPLKVGTIRKIDQILPHFIVERGRNIPGLAGIFAAGIFSASLSSMSSCLNTLSGCIYEDFLSTTFGHLSEKNKSLLLKGIVLCVGVVQLGLVFVVDTLGAAVFQLTVSVLSISGGISVGIFTAGMVLPKMNAHGAFSGGLAALLVVGGISVGAQMRLKEQPLPLRSDGCSNITNIATTTPFSEAEDDVAWIFRINYMFYAFVGFILVLAIGYPVSVLTGDGAEAKPYDFPLYQDLIQGVIQRESQAEREKRSPNEDYEKQFGDIVDQIKEISFNVMKMPHFGSSDDNRDDGEYVDHHYGDEDDRDYDHY</sequence>
<accession>A0A1B0CSQ5</accession>
<feature type="transmembrane region" description="Helical" evidence="13">
    <location>
        <begin position="273"/>
        <end position="294"/>
    </location>
</feature>
<comment type="subcellular location">
    <subcellularLocation>
        <location evidence="1">Cell membrane</location>
        <topology evidence="1">Multi-pass membrane protein</topology>
    </subcellularLocation>
</comment>
<dbReference type="EnsemblMetazoa" id="LLOJ007904-RA">
    <property type="protein sequence ID" value="LLOJ007904-PA"/>
    <property type="gene ID" value="LLOJ007904"/>
</dbReference>
<evidence type="ECO:0000313" key="15">
    <source>
        <dbReference type="Proteomes" id="UP000092461"/>
    </source>
</evidence>